<protein>
    <submittedName>
        <fullName evidence="3">Uncharacterized protein</fullName>
    </submittedName>
</protein>
<evidence type="ECO:0000256" key="1">
    <source>
        <dbReference type="SAM" id="Coils"/>
    </source>
</evidence>
<dbReference type="AlphaFoldDB" id="A0A9W9FV25"/>
<keyword evidence="1" id="KW-0175">Coiled coil</keyword>
<evidence type="ECO:0000313" key="3">
    <source>
        <dbReference type="EMBL" id="KAJ5106902.1"/>
    </source>
</evidence>
<keyword evidence="4" id="KW-1185">Reference proteome</keyword>
<sequence length="154" mass="17693">MAPGTKAKPEIKGNPDGKQKKEIKVESPGDQSKVTFGSRIEKRSPQNPEVSPAERKKRRSVTDYALNMLWAKKKQIEHTEYEIAAAKKEETNQQNKINNAKKTLQTHPLMLEETRCKIDTLERRKNELLDEMEPELLLKILGASTEEDFEFSKD</sequence>
<comment type="caution">
    <text evidence="3">The sequence shown here is derived from an EMBL/GenBank/DDBJ whole genome shotgun (WGS) entry which is preliminary data.</text>
</comment>
<proteinExistence type="predicted"/>
<feature type="region of interest" description="Disordered" evidence="2">
    <location>
        <begin position="1"/>
        <end position="59"/>
    </location>
</feature>
<gene>
    <name evidence="3" type="ORF">N7456_003577</name>
</gene>
<reference evidence="3" key="1">
    <citation type="submission" date="2022-11" db="EMBL/GenBank/DDBJ databases">
        <authorList>
            <person name="Petersen C."/>
        </authorList>
    </citation>
    <scope>NUCLEOTIDE SEQUENCE</scope>
    <source>
        <strain evidence="3">IBT 30069</strain>
    </source>
</reference>
<feature type="compositionally biased region" description="Basic and acidic residues" evidence="2">
    <location>
        <begin position="7"/>
        <end position="27"/>
    </location>
</feature>
<dbReference type="EMBL" id="JAPQKH010000003">
    <property type="protein sequence ID" value="KAJ5106902.1"/>
    <property type="molecule type" value="Genomic_DNA"/>
</dbReference>
<dbReference type="Proteomes" id="UP001149165">
    <property type="component" value="Unassembled WGS sequence"/>
</dbReference>
<reference evidence="3" key="2">
    <citation type="journal article" date="2023" name="IMA Fungus">
        <title>Comparative genomic study of the Penicillium genus elucidates a diverse pangenome and 15 lateral gene transfer events.</title>
        <authorList>
            <person name="Petersen C."/>
            <person name="Sorensen T."/>
            <person name="Nielsen M.R."/>
            <person name="Sondergaard T.E."/>
            <person name="Sorensen J.L."/>
            <person name="Fitzpatrick D.A."/>
            <person name="Frisvad J.C."/>
            <person name="Nielsen K.L."/>
        </authorList>
    </citation>
    <scope>NUCLEOTIDE SEQUENCE</scope>
    <source>
        <strain evidence="3">IBT 30069</strain>
    </source>
</reference>
<name>A0A9W9FV25_9EURO</name>
<feature type="coiled-coil region" evidence="1">
    <location>
        <begin position="83"/>
        <end position="131"/>
    </location>
</feature>
<organism evidence="3 4">
    <name type="scientific">Penicillium angulare</name>
    <dbReference type="NCBI Taxonomy" id="116970"/>
    <lineage>
        <taxon>Eukaryota</taxon>
        <taxon>Fungi</taxon>
        <taxon>Dikarya</taxon>
        <taxon>Ascomycota</taxon>
        <taxon>Pezizomycotina</taxon>
        <taxon>Eurotiomycetes</taxon>
        <taxon>Eurotiomycetidae</taxon>
        <taxon>Eurotiales</taxon>
        <taxon>Aspergillaceae</taxon>
        <taxon>Penicillium</taxon>
    </lineage>
</organism>
<evidence type="ECO:0000256" key="2">
    <source>
        <dbReference type="SAM" id="MobiDB-lite"/>
    </source>
</evidence>
<evidence type="ECO:0000313" key="4">
    <source>
        <dbReference type="Proteomes" id="UP001149165"/>
    </source>
</evidence>
<accession>A0A9W9FV25</accession>